<reference evidence="15 16" key="1">
    <citation type="journal article" date="2016" name="Nat. Commun.">
        <title>Thousands of microbial genomes shed light on interconnected biogeochemical processes in an aquifer system.</title>
        <authorList>
            <person name="Anantharaman K."/>
            <person name="Brown C.T."/>
            <person name="Hug L.A."/>
            <person name="Sharon I."/>
            <person name="Castelle C.J."/>
            <person name="Probst A.J."/>
            <person name="Thomas B.C."/>
            <person name="Singh A."/>
            <person name="Wilkins M.J."/>
            <person name="Karaoz U."/>
            <person name="Brodie E.L."/>
            <person name="Williams K.H."/>
            <person name="Hubbard S.S."/>
            <person name="Banfield J.F."/>
        </authorList>
    </citation>
    <scope>NUCLEOTIDE SEQUENCE [LARGE SCALE GENOMIC DNA]</scope>
</reference>
<evidence type="ECO:0000256" key="9">
    <source>
        <dbReference type="ARBA" id="ARBA00023125"/>
    </source>
</evidence>
<comment type="subunit">
    <text evidence="13">Homodimer which binds Holliday junction (HJ) DNA. The HJ becomes 2-fold symmetrical on binding to RuvC with unstacked arms; it has a different conformation from HJ DNA in complex with RuvA. In the full resolvosome a probable DNA-RuvA(4)-RuvB(12)-RuvC(2) complex forms which resolves the HJ.</text>
</comment>
<evidence type="ECO:0000256" key="13">
    <source>
        <dbReference type="HAMAP-Rule" id="MF_00034"/>
    </source>
</evidence>
<dbReference type="FunFam" id="3.30.420.10:FF:000002">
    <property type="entry name" value="Crossover junction endodeoxyribonuclease RuvC"/>
    <property type="match status" value="1"/>
</dbReference>
<dbReference type="SUPFAM" id="SSF53098">
    <property type="entry name" value="Ribonuclease H-like"/>
    <property type="match status" value="1"/>
</dbReference>
<evidence type="ECO:0000256" key="12">
    <source>
        <dbReference type="ARBA" id="ARBA00029354"/>
    </source>
</evidence>
<evidence type="ECO:0000256" key="8">
    <source>
        <dbReference type="ARBA" id="ARBA00022842"/>
    </source>
</evidence>
<keyword evidence="2 13" id="KW-0963">Cytoplasm</keyword>
<name>A0A1G2SYD2_9BACT</name>
<keyword evidence="3 13" id="KW-0540">Nuclease</keyword>
<keyword evidence="8 13" id="KW-0460">Magnesium</keyword>
<evidence type="ECO:0000256" key="10">
    <source>
        <dbReference type="ARBA" id="ARBA00023172"/>
    </source>
</evidence>
<keyword evidence="11 13" id="KW-0234">DNA repair</keyword>
<dbReference type="GO" id="GO:0006310">
    <property type="term" value="P:DNA recombination"/>
    <property type="evidence" value="ECO:0007669"/>
    <property type="project" value="UniProtKB-UniRule"/>
</dbReference>
<evidence type="ECO:0000256" key="1">
    <source>
        <dbReference type="ARBA" id="ARBA00009518"/>
    </source>
</evidence>
<dbReference type="CDD" id="cd16962">
    <property type="entry name" value="RuvC"/>
    <property type="match status" value="1"/>
</dbReference>
<evidence type="ECO:0000256" key="3">
    <source>
        <dbReference type="ARBA" id="ARBA00022722"/>
    </source>
</evidence>
<dbReference type="NCBIfam" id="TIGR00228">
    <property type="entry name" value="ruvC"/>
    <property type="match status" value="1"/>
</dbReference>
<comment type="catalytic activity">
    <reaction evidence="12 13">
        <text>Endonucleolytic cleavage at a junction such as a reciprocal single-stranded crossover between two homologous DNA duplexes (Holliday junction).</text>
        <dbReference type="EC" id="3.1.21.10"/>
    </reaction>
</comment>
<evidence type="ECO:0000256" key="5">
    <source>
        <dbReference type="ARBA" id="ARBA00022759"/>
    </source>
</evidence>
<dbReference type="GO" id="GO:0005737">
    <property type="term" value="C:cytoplasm"/>
    <property type="evidence" value="ECO:0007669"/>
    <property type="project" value="UniProtKB-SubCell"/>
</dbReference>
<keyword evidence="4 13" id="KW-0479">Metal-binding</keyword>
<feature type="binding site" evidence="13">
    <location>
        <position position="141"/>
    </location>
    <ligand>
        <name>Mg(2+)</name>
        <dbReference type="ChEBI" id="CHEBI:18420"/>
        <label>1</label>
    </ligand>
</feature>
<protein>
    <recommendedName>
        <fullName evidence="13 14">Crossover junction endodeoxyribonuclease RuvC</fullName>
        <ecNumber evidence="13 14">3.1.21.10</ecNumber>
    </recommendedName>
    <alternativeName>
        <fullName evidence="13">Holliday junction nuclease RuvC</fullName>
    </alternativeName>
    <alternativeName>
        <fullName evidence="13">Holliday junction resolvase RuvC</fullName>
    </alternativeName>
</protein>
<dbReference type="PANTHER" id="PTHR30194:SF3">
    <property type="entry name" value="CROSSOVER JUNCTION ENDODEOXYRIBONUCLEASE RUVC"/>
    <property type="match status" value="1"/>
</dbReference>
<evidence type="ECO:0000256" key="6">
    <source>
        <dbReference type="ARBA" id="ARBA00022763"/>
    </source>
</evidence>
<dbReference type="GO" id="GO:0006281">
    <property type="term" value="P:DNA repair"/>
    <property type="evidence" value="ECO:0007669"/>
    <property type="project" value="UniProtKB-UniRule"/>
</dbReference>
<proteinExistence type="inferred from homology"/>
<evidence type="ECO:0000313" key="16">
    <source>
        <dbReference type="Proteomes" id="UP000178107"/>
    </source>
</evidence>
<feature type="active site" evidence="13">
    <location>
        <position position="66"/>
    </location>
</feature>
<keyword evidence="10 13" id="KW-0233">DNA recombination</keyword>
<comment type="subcellular location">
    <subcellularLocation>
        <location evidence="13">Cytoplasm</location>
    </subcellularLocation>
</comment>
<evidence type="ECO:0000256" key="2">
    <source>
        <dbReference type="ARBA" id="ARBA00022490"/>
    </source>
</evidence>
<organism evidence="15 16">
    <name type="scientific">Candidatus Zambryskibacteria bacterium RIFCSPHIGHO2_01_FULL_46_25</name>
    <dbReference type="NCBI Taxonomy" id="1802738"/>
    <lineage>
        <taxon>Bacteria</taxon>
        <taxon>Candidatus Zambryskiibacteriota</taxon>
    </lineage>
</organism>
<feature type="active site" evidence="13">
    <location>
        <position position="141"/>
    </location>
</feature>
<comment type="cofactor">
    <cofactor evidence="13">
        <name>Mg(2+)</name>
        <dbReference type="ChEBI" id="CHEBI:18420"/>
    </cofactor>
    <text evidence="13">Binds 2 Mg(2+) ion per subunit.</text>
</comment>
<feature type="binding site" evidence="13">
    <location>
        <position position="10"/>
    </location>
    <ligand>
        <name>Mg(2+)</name>
        <dbReference type="ChEBI" id="CHEBI:18420"/>
        <label>1</label>
    </ligand>
</feature>
<evidence type="ECO:0000256" key="14">
    <source>
        <dbReference type="NCBIfam" id="TIGR00228"/>
    </source>
</evidence>
<dbReference type="InterPro" id="IPR012337">
    <property type="entry name" value="RNaseH-like_sf"/>
</dbReference>
<dbReference type="Gene3D" id="3.30.420.10">
    <property type="entry name" value="Ribonuclease H-like superfamily/Ribonuclease H"/>
    <property type="match status" value="1"/>
</dbReference>
<dbReference type="AlphaFoldDB" id="A0A1G2SYD2"/>
<keyword evidence="7 13" id="KW-0378">Hydrolase</keyword>
<dbReference type="GO" id="GO:0048476">
    <property type="term" value="C:Holliday junction resolvase complex"/>
    <property type="evidence" value="ECO:0007669"/>
    <property type="project" value="UniProtKB-UniRule"/>
</dbReference>
<dbReference type="PRINTS" id="PR00696">
    <property type="entry name" value="RSOLVASERUVC"/>
</dbReference>
<feature type="active site" evidence="13">
    <location>
        <position position="10"/>
    </location>
</feature>
<dbReference type="InterPro" id="IPR036397">
    <property type="entry name" value="RNaseH_sf"/>
</dbReference>
<evidence type="ECO:0000256" key="7">
    <source>
        <dbReference type="ARBA" id="ARBA00022801"/>
    </source>
</evidence>
<keyword evidence="9 13" id="KW-0238">DNA-binding</keyword>
<evidence type="ECO:0000256" key="4">
    <source>
        <dbReference type="ARBA" id="ARBA00022723"/>
    </source>
</evidence>
<dbReference type="HAMAP" id="MF_00034">
    <property type="entry name" value="RuvC"/>
    <property type="match status" value="1"/>
</dbReference>
<evidence type="ECO:0000256" key="11">
    <source>
        <dbReference type="ARBA" id="ARBA00023204"/>
    </source>
</evidence>
<feature type="binding site" evidence="13">
    <location>
        <position position="66"/>
    </location>
    <ligand>
        <name>Mg(2+)</name>
        <dbReference type="ChEBI" id="CHEBI:18420"/>
        <label>2</label>
    </ligand>
</feature>
<dbReference type="EMBL" id="MHVH01000006">
    <property type="protein sequence ID" value="OHA90036.1"/>
    <property type="molecule type" value="Genomic_DNA"/>
</dbReference>
<dbReference type="EC" id="3.1.21.10" evidence="13 14"/>
<accession>A0A1G2SYD2</accession>
<dbReference type="PANTHER" id="PTHR30194">
    <property type="entry name" value="CROSSOVER JUNCTION ENDODEOXYRIBONUCLEASE RUVC"/>
    <property type="match status" value="1"/>
</dbReference>
<comment type="similarity">
    <text evidence="1 13">Belongs to the RuvC family.</text>
</comment>
<comment type="function">
    <text evidence="13">The RuvA-RuvB-RuvC complex processes Holliday junction (HJ) DNA during genetic recombination and DNA repair. Endonuclease that resolves HJ intermediates. Cleaves cruciform DNA by making single-stranded nicks across the HJ at symmetrical positions within the homologous arms, yielding a 5'-phosphate and a 3'-hydroxyl group; requires a central core of homology in the junction. The consensus cleavage sequence is 5'-(A/T)TT(C/G)-3'. Cleavage occurs on the 3'-side of the TT dinucleotide at the point of strand exchange. HJ branch migration catalyzed by RuvA-RuvB allows RuvC to scan DNA until it finds its consensus sequence, where it cleaves and resolves the cruciform DNA.</text>
</comment>
<dbReference type="Proteomes" id="UP000178107">
    <property type="component" value="Unassembled WGS sequence"/>
</dbReference>
<dbReference type="InterPro" id="IPR002176">
    <property type="entry name" value="X-over_junc_endoDNase_RuvC"/>
</dbReference>
<comment type="caution">
    <text evidence="15">The sequence shown here is derived from an EMBL/GenBank/DDBJ whole genome shotgun (WGS) entry which is preliminary data.</text>
</comment>
<sequence length="159" mass="17811">MRSKRVLAIDPGFDRLGLAILERNTLLHSECIVTKPKDSHDKRLLVIGEKLRETIEKWQPKELAIETLFFNQNTTSALKVAEARGVALYEAARAGLSVFEYSPQAIKIAVTGYGKADKIQVGMMVKRLVQLPLKDRKMLDDELDAIALGITHLATRRSI</sequence>
<evidence type="ECO:0000313" key="15">
    <source>
        <dbReference type="EMBL" id="OHA90036.1"/>
    </source>
</evidence>
<keyword evidence="5 13" id="KW-0255">Endonuclease</keyword>
<dbReference type="GO" id="GO:0003677">
    <property type="term" value="F:DNA binding"/>
    <property type="evidence" value="ECO:0007669"/>
    <property type="project" value="UniProtKB-KW"/>
</dbReference>
<dbReference type="Pfam" id="PF02075">
    <property type="entry name" value="RuvC"/>
    <property type="match status" value="1"/>
</dbReference>
<dbReference type="GO" id="GO:0008821">
    <property type="term" value="F:crossover junction DNA endonuclease activity"/>
    <property type="evidence" value="ECO:0007669"/>
    <property type="project" value="UniProtKB-UniRule"/>
</dbReference>
<gene>
    <name evidence="13" type="primary">ruvC</name>
    <name evidence="15" type="ORF">A2838_00150</name>
</gene>
<dbReference type="GO" id="GO:0000287">
    <property type="term" value="F:magnesium ion binding"/>
    <property type="evidence" value="ECO:0007669"/>
    <property type="project" value="UniProtKB-UniRule"/>
</dbReference>
<keyword evidence="6 13" id="KW-0227">DNA damage</keyword>